<organism evidence="7 8">
    <name type="scientific">Staphylococcus intermedius NCTC 11048</name>
    <dbReference type="NCBI Taxonomy" id="1141106"/>
    <lineage>
        <taxon>Bacteria</taxon>
        <taxon>Bacillati</taxon>
        <taxon>Bacillota</taxon>
        <taxon>Bacilli</taxon>
        <taxon>Bacillales</taxon>
        <taxon>Staphylococcaceae</taxon>
        <taxon>Staphylococcus</taxon>
        <taxon>Staphylococcus intermedius group</taxon>
    </lineage>
</organism>
<evidence type="ECO:0000313" key="7">
    <source>
        <dbReference type="EMBL" id="SUM45779.1"/>
    </source>
</evidence>
<dbReference type="STRING" id="1141106.GCA_000308095_02328"/>
<accession>A0A380G3Q4</accession>
<protein>
    <submittedName>
        <fullName evidence="7">Cobalamin synthesis protein</fullName>
    </submittedName>
</protein>
<dbReference type="AlphaFoldDB" id="A0A380G3Q4"/>
<evidence type="ECO:0000256" key="3">
    <source>
        <dbReference type="ARBA" id="ARBA00023186"/>
    </source>
</evidence>
<evidence type="ECO:0000256" key="2">
    <source>
        <dbReference type="ARBA" id="ARBA00022801"/>
    </source>
</evidence>
<dbReference type="InterPro" id="IPR036627">
    <property type="entry name" value="CobW-likC_sf"/>
</dbReference>
<evidence type="ECO:0000313" key="8">
    <source>
        <dbReference type="Proteomes" id="UP000255549"/>
    </source>
</evidence>
<evidence type="ECO:0000256" key="1">
    <source>
        <dbReference type="ARBA" id="ARBA00022741"/>
    </source>
</evidence>
<dbReference type="InterPro" id="IPR027417">
    <property type="entry name" value="P-loop_NTPase"/>
</dbReference>
<dbReference type="PANTHER" id="PTHR13748:SF62">
    <property type="entry name" value="COBW DOMAIN-CONTAINING PROTEIN"/>
    <property type="match status" value="1"/>
</dbReference>
<gene>
    <name evidence="7" type="primary">yjiA_1</name>
    <name evidence="7" type="ORF">NCTC11048_00768</name>
</gene>
<keyword evidence="8" id="KW-1185">Reference proteome</keyword>
<dbReference type="InterPro" id="IPR003495">
    <property type="entry name" value="CobW/HypB/UreG_nucleotide-bd"/>
</dbReference>
<dbReference type="Pfam" id="PF07683">
    <property type="entry name" value="CobW_C"/>
    <property type="match status" value="1"/>
</dbReference>
<dbReference type="EMBL" id="UHDP01000003">
    <property type="protein sequence ID" value="SUM45779.1"/>
    <property type="molecule type" value="Genomic_DNA"/>
</dbReference>
<dbReference type="InterPro" id="IPR011629">
    <property type="entry name" value="CobW-like_C"/>
</dbReference>
<comment type="similarity">
    <text evidence="4">Belongs to the SIMIBI class G3E GTPase family. ZNG1 subfamily.</text>
</comment>
<name>A0A380G3Q4_STAIN</name>
<dbReference type="GO" id="GO:0016787">
    <property type="term" value="F:hydrolase activity"/>
    <property type="evidence" value="ECO:0007669"/>
    <property type="project" value="UniProtKB-KW"/>
</dbReference>
<dbReference type="GO" id="GO:0005737">
    <property type="term" value="C:cytoplasm"/>
    <property type="evidence" value="ECO:0007669"/>
    <property type="project" value="TreeGrafter"/>
</dbReference>
<dbReference type="Gene3D" id="3.40.50.300">
    <property type="entry name" value="P-loop containing nucleotide triphosphate hydrolases"/>
    <property type="match status" value="1"/>
</dbReference>
<evidence type="ECO:0000259" key="6">
    <source>
        <dbReference type="SMART" id="SM00833"/>
    </source>
</evidence>
<sequence>MDIVIVTGFLGGGKTSTLNYLIQDALDRDLKPAVIINEFGAKNVDAQLVTEDVKMALLTNGCICCDLKADVSQQLHELYLAHQPDIVLIECSGAAHPVEVFDACMTPVLAPYIQDLKMLGIIDAAAYDSRDALPETIQNLMDEQIRYCSHLIVNKIDLMESEQLLAVVQTLQQQYPDIPYILTRYGEITLQEIQSTAEYRISERTSVHHHGHLSHLLYEFESPIQQSALIEGLKRLKGVYRIKGFVYFKDYETPYVVQYLPGQLELKPCPIEMSPYLVVVGHDLNEEDIIETLDIVEFSS</sequence>
<dbReference type="Proteomes" id="UP000255549">
    <property type="component" value="Unassembled WGS sequence"/>
</dbReference>
<dbReference type="RefSeq" id="WP_019167531.1">
    <property type="nucleotide sequence ID" value="NZ_CAIB01000044.1"/>
</dbReference>
<proteinExistence type="inferred from homology"/>
<keyword evidence="1" id="KW-0547">Nucleotide-binding</keyword>
<keyword evidence="2" id="KW-0378">Hydrolase</keyword>
<dbReference type="Pfam" id="PF02492">
    <property type="entry name" value="cobW"/>
    <property type="match status" value="1"/>
</dbReference>
<dbReference type="Gene3D" id="3.30.1220.10">
    <property type="entry name" value="CobW-like, C-terminal domain"/>
    <property type="match status" value="1"/>
</dbReference>
<dbReference type="GO" id="GO:0000166">
    <property type="term" value="F:nucleotide binding"/>
    <property type="evidence" value="ECO:0007669"/>
    <property type="project" value="UniProtKB-KW"/>
</dbReference>
<dbReference type="InterPro" id="IPR051316">
    <property type="entry name" value="Zinc-reg_GTPase_activator"/>
</dbReference>
<dbReference type="OrthoDB" id="9808822at2"/>
<dbReference type="SUPFAM" id="SSF52540">
    <property type="entry name" value="P-loop containing nucleoside triphosphate hydrolases"/>
    <property type="match status" value="1"/>
</dbReference>
<dbReference type="PANTHER" id="PTHR13748">
    <property type="entry name" value="COBW-RELATED"/>
    <property type="match status" value="1"/>
</dbReference>
<dbReference type="SUPFAM" id="SSF90002">
    <property type="entry name" value="Hypothetical protein YjiA, C-terminal domain"/>
    <property type="match status" value="1"/>
</dbReference>
<dbReference type="SMART" id="SM00833">
    <property type="entry name" value="CobW_C"/>
    <property type="match status" value="1"/>
</dbReference>
<reference evidence="7 8" key="1">
    <citation type="submission" date="2018-06" db="EMBL/GenBank/DDBJ databases">
        <authorList>
            <consortium name="Pathogen Informatics"/>
            <person name="Doyle S."/>
        </authorList>
    </citation>
    <scope>NUCLEOTIDE SEQUENCE [LARGE SCALE GENOMIC DNA]</scope>
    <source>
        <strain evidence="8">NCTC 11048</strain>
    </source>
</reference>
<comment type="catalytic activity">
    <reaction evidence="5">
        <text>GTP + H2O = GDP + phosphate + H(+)</text>
        <dbReference type="Rhea" id="RHEA:19669"/>
        <dbReference type="ChEBI" id="CHEBI:15377"/>
        <dbReference type="ChEBI" id="CHEBI:15378"/>
        <dbReference type="ChEBI" id="CHEBI:37565"/>
        <dbReference type="ChEBI" id="CHEBI:43474"/>
        <dbReference type="ChEBI" id="CHEBI:58189"/>
    </reaction>
    <physiologicalReaction direction="left-to-right" evidence="5">
        <dbReference type="Rhea" id="RHEA:19670"/>
    </physiologicalReaction>
</comment>
<evidence type="ECO:0000256" key="4">
    <source>
        <dbReference type="ARBA" id="ARBA00034320"/>
    </source>
</evidence>
<evidence type="ECO:0000256" key="5">
    <source>
        <dbReference type="ARBA" id="ARBA00049117"/>
    </source>
</evidence>
<keyword evidence="3" id="KW-0143">Chaperone</keyword>
<feature type="domain" description="CobW C-terminal" evidence="6">
    <location>
        <begin position="213"/>
        <end position="297"/>
    </location>
</feature>